<keyword evidence="3" id="KW-0804">Transcription</keyword>
<dbReference type="Pfam" id="PF00010">
    <property type="entry name" value="HLH"/>
    <property type="match status" value="1"/>
</dbReference>
<dbReference type="Proteomes" id="UP001651158">
    <property type="component" value="Unassembled WGS sequence"/>
</dbReference>
<feature type="compositionally biased region" description="Polar residues" evidence="6">
    <location>
        <begin position="111"/>
        <end position="129"/>
    </location>
</feature>
<dbReference type="InterPro" id="IPR011598">
    <property type="entry name" value="bHLH_dom"/>
</dbReference>
<dbReference type="InterPro" id="IPR050283">
    <property type="entry name" value="E-box_TF_Regulators"/>
</dbReference>
<dbReference type="SUPFAM" id="SSF47459">
    <property type="entry name" value="HLH, helix-loop-helix DNA-binding domain"/>
    <property type="match status" value="1"/>
</dbReference>
<evidence type="ECO:0000256" key="6">
    <source>
        <dbReference type="SAM" id="MobiDB-lite"/>
    </source>
</evidence>
<proteinExistence type="predicted"/>
<protein>
    <recommendedName>
        <fullName evidence="5">Transcription factor 21</fullName>
    </recommendedName>
</protein>
<keyword evidence="4" id="KW-0539">Nucleus</keyword>
<feature type="compositionally biased region" description="Pro residues" evidence="6">
    <location>
        <begin position="8"/>
        <end position="18"/>
    </location>
</feature>
<feature type="compositionally biased region" description="Polar residues" evidence="6">
    <location>
        <begin position="148"/>
        <end position="158"/>
    </location>
</feature>
<comment type="caution">
    <text evidence="8">The sequence shown here is derived from an EMBL/GenBank/DDBJ whole genome shotgun (WGS) entry which is preliminary data.</text>
</comment>
<dbReference type="EMBL" id="JAKROA010000006">
    <property type="protein sequence ID" value="KAL5106012.1"/>
    <property type="molecule type" value="Genomic_DNA"/>
</dbReference>
<feature type="domain" description="BHLH" evidence="7">
    <location>
        <begin position="49"/>
        <end position="101"/>
    </location>
</feature>
<dbReference type="PROSITE" id="PS50888">
    <property type="entry name" value="BHLH"/>
    <property type="match status" value="1"/>
</dbReference>
<reference evidence="8 9" key="1">
    <citation type="journal article" date="2022" name="Front. Cell. Infect. Microbiol.">
        <title>The Genomes of Two Strains of Taenia crassiceps the Animal Model for the Study of Human Cysticercosis.</title>
        <authorList>
            <person name="Bobes R.J."/>
            <person name="Estrada K."/>
            <person name="Rios-Valencia D.G."/>
            <person name="Calderon-Gallegos A."/>
            <person name="de la Torre P."/>
            <person name="Carrero J.C."/>
            <person name="Sanchez-Flores A."/>
            <person name="Laclette J.P."/>
        </authorList>
    </citation>
    <scope>NUCLEOTIDE SEQUENCE [LARGE SCALE GENOMIC DNA]</scope>
    <source>
        <strain evidence="8">WFUcys</strain>
    </source>
</reference>
<evidence type="ECO:0000256" key="3">
    <source>
        <dbReference type="ARBA" id="ARBA00023163"/>
    </source>
</evidence>
<dbReference type="CDD" id="cd11423">
    <property type="entry name" value="bHLH_TS_musculin_like"/>
    <property type="match status" value="1"/>
</dbReference>
<feature type="region of interest" description="Disordered" evidence="6">
    <location>
        <begin position="1"/>
        <end position="59"/>
    </location>
</feature>
<feature type="compositionally biased region" description="Basic residues" evidence="6">
    <location>
        <begin position="34"/>
        <end position="43"/>
    </location>
</feature>
<feature type="region of interest" description="Disordered" evidence="6">
    <location>
        <begin position="111"/>
        <end position="158"/>
    </location>
</feature>
<evidence type="ECO:0000313" key="9">
    <source>
        <dbReference type="Proteomes" id="UP001651158"/>
    </source>
</evidence>
<accession>A0ABR4Q8U3</accession>
<keyword evidence="1" id="KW-0805">Transcription regulation</keyword>
<dbReference type="SMART" id="SM00353">
    <property type="entry name" value="HLH"/>
    <property type="match status" value="1"/>
</dbReference>
<dbReference type="PANTHER" id="PTHR23349:SF67">
    <property type="entry name" value="TRANSCRIPTION FACTOR 21"/>
    <property type="match status" value="1"/>
</dbReference>
<organism evidence="8 9">
    <name type="scientific">Taenia crassiceps</name>
    <dbReference type="NCBI Taxonomy" id="6207"/>
    <lineage>
        <taxon>Eukaryota</taxon>
        <taxon>Metazoa</taxon>
        <taxon>Spiralia</taxon>
        <taxon>Lophotrochozoa</taxon>
        <taxon>Platyhelminthes</taxon>
        <taxon>Cestoda</taxon>
        <taxon>Eucestoda</taxon>
        <taxon>Cyclophyllidea</taxon>
        <taxon>Taeniidae</taxon>
        <taxon>Taenia</taxon>
    </lineage>
</organism>
<evidence type="ECO:0000259" key="7">
    <source>
        <dbReference type="PROSITE" id="PS50888"/>
    </source>
</evidence>
<keyword evidence="9" id="KW-1185">Reference proteome</keyword>
<evidence type="ECO:0000256" key="5">
    <source>
        <dbReference type="ARBA" id="ARBA00040504"/>
    </source>
</evidence>
<sequence>MDRYAVMQPPPPPSPPRNPGHEHQKHQQQISARPGKKRGRKPGIHSSAVQRNAANARERSRMRVLSTAFAKLKSVLPWVPRDTKLSKLDTLKLASGYIAHLRRKLDYFDTQDTSTPVSPSPTNIGSISRTPIKGSAPSLTIKHEERPTLQTSESENSQAEYGNIDGQAVEAYSTWWTWCDGSMGCLNNPTCTPFLPHPVSETAATTTNDLVVPSSPSASSSASQHCILSSTTSQPIDNNLPTVVFQRQFFR</sequence>
<evidence type="ECO:0000313" key="8">
    <source>
        <dbReference type="EMBL" id="KAL5106012.1"/>
    </source>
</evidence>
<dbReference type="InterPro" id="IPR036638">
    <property type="entry name" value="HLH_DNA-bd_sf"/>
</dbReference>
<evidence type="ECO:0000256" key="1">
    <source>
        <dbReference type="ARBA" id="ARBA00023015"/>
    </source>
</evidence>
<gene>
    <name evidence="8" type="ORF">TcWFU_000444</name>
</gene>
<keyword evidence="2" id="KW-0238">DNA-binding</keyword>
<evidence type="ECO:0000256" key="4">
    <source>
        <dbReference type="ARBA" id="ARBA00023242"/>
    </source>
</evidence>
<dbReference type="PANTHER" id="PTHR23349">
    <property type="entry name" value="BASIC HELIX-LOOP-HELIX TRANSCRIPTION FACTOR, TWIST"/>
    <property type="match status" value="1"/>
</dbReference>
<evidence type="ECO:0000256" key="2">
    <source>
        <dbReference type="ARBA" id="ARBA00023125"/>
    </source>
</evidence>
<name>A0ABR4Q8U3_9CEST</name>
<dbReference type="Gene3D" id="4.10.280.10">
    <property type="entry name" value="Helix-loop-helix DNA-binding domain"/>
    <property type="match status" value="1"/>
</dbReference>